<evidence type="ECO:0000256" key="3">
    <source>
        <dbReference type="ARBA" id="ARBA00022622"/>
    </source>
</evidence>
<keyword evidence="21" id="KW-1185">Reference proteome</keyword>
<evidence type="ECO:0000256" key="14">
    <source>
        <dbReference type="PIRNR" id="PIRNR037299"/>
    </source>
</evidence>
<dbReference type="Proteomes" id="UP000799767">
    <property type="component" value="Unassembled WGS sequence"/>
</dbReference>
<dbReference type="PROSITE" id="PS51762">
    <property type="entry name" value="GH16_2"/>
    <property type="match status" value="1"/>
</dbReference>
<dbReference type="AlphaFoldDB" id="A0A6A6PL15"/>
<organism evidence="20 21">
    <name type="scientific">Neohortaea acidophila</name>
    <dbReference type="NCBI Taxonomy" id="245834"/>
    <lineage>
        <taxon>Eukaryota</taxon>
        <taxon>Fungi</taxon>
        <taxon>Dikarya</taxon>
        <taxon>Ascomycota</taxon>
        <taxon>Pezizomycotina</taxon>
        <taxon>Dothideomycetes</taxon>
        <taxon>Dothideomycetidae</taxon>
        <taxon>Mycosphaerellales</taxon>
        <taxon>Teratosphaeriaceae</taxon>
        <taxon>Neohortaea</taxon>
    </lineage>
</organism>
<keyword evidence="9" id="KW-0325">Glycoprotein</keyword>
<keyword evidence="20" id="KW-0430">Lectin</keyword>
<comment type="catalytic activity">
    <reaction evidence="1">
        <text>Random endo-hydrolysis of N-acetyl-beta-D-glucosaminide (1-&gt;4)-beta-linkages in chitin and chitodextrins.</text>
        <dbReference type="EC" id="3.2.1.14"/>
    </reaction>
</comment>
<keyword evidence="12" id="KW-0961">Cell wall biogenesis/degradation</keyword>
<feature type="active site" description="Proton donor" evidence="15">
    <location>
        <position position="126"/>
    </location>
</feature>
<sequence>MRFSKSSAAALALSLPAALAQTSTTCNPLDTTCPNNPGLLATSFSSNFLEGKSAMSQWTAAAGTTLDFDSNGAAFSIDAAGQAPTIATNFYIFFGVITVKMQAAPGAGIVSSVVLLSDDLDEIDWEWLGGNTTTVETNFFGKGNTTLYDRATYQDVASPQTQSHTYTIDWNADRIEWIIDGTTVRTVTADNSLTLYGKNYPQTPMQLKLGNWCGGCSGEPQGTVEWSGGPTTFNDAPYVMYVESVDIQNSNPASAYQWMGNSGSWQSIKVIKNGTVSGGNGGGSSSNSTSSSSPTSTAHGNGNHTMKHGTATSMMHTVQSTSYVTALSSATAATATAASASSTPSSGSGSSGTSAAPGLVNAATSLVMLSGTTMVGLLAGFLLL</sequence>
<keyword evidence="6 18" id="KW-0732">Signal</keyword>
<dbReference type="GO" id="GO:0030246">
    <property type="term" value="F:carbohydrate binding"/>
    <property type="evidence" value="ECO:0007669"/>
    <property type="project" value="UniProtKB-KW"/>
</dbReference>
<dbReference type="InterPro" id="IPR017168">
    <property type="entry name" value="CHR-like"/>
</dbReference>
<gene>
    <name evidence="20" type="ORF">BDY17DRAFT_301590</name>
</gene>
<evidence type="ECO:0000256" key="4">
    <source>
        <dbReference type="ARBA" id="ARBA00022676"/>
    </source>
</evidence>
<dbReference type="GO" id="GO:0009277">
    <property type="term" value="C:fungal-type cell wall"/>
    <property type="evidence" value="ECO:0007669"/>
    <property type="project" value="TreeGrafter"/>
</dbReference>
<name>A0A6A6PL15_9PEZI</name>
<evidence type="ECO:0000256" key="7">
    <source>
        <dbReference type="ARBA" id="ARBA00022801"/>
    </source>
</evidence>
<keyword evidence="16" id="KW-1015">Disulfide bond</keyword>
<keyword evidence="11" id="KW-0326">Glycosidase</keyword>
<keyword evidence="3" id="KW-0336">GPI-anchor</keyword>
<dbReference type="SUPFAM" id="SSF49899">
    <property type="entry name" value="Concanavalin A-like lectins/glucanases"/>
    <property type="match status" value="1"/>
</dbReference>
<dbReference type="EC" id="3.2.-.-" evidence="14"/>
<dbReference type="InterPro" id="IPR050546">
    <property type="entry name" value="Glycosyl_Hydrlase_16"/>
</dbReference>
<dbReference type="OrthoDB" id="4781at2759"/>
<evidence type="ECO:0000256" key="2">
    <source>
        <dbReference type="ARBA" id="ARBA00004589"/>
    </source>
</evidence>
<reference evidence="20" key="1">
    <citation type="journal article" date="2020" name="Stud. Mycol.">
        <title>101 Dothideomycetes genomes: a test case for predicting lifestyles and emergence of pathogens.</title>
        <authorList>
            <person name="Haridas S."/>
            <person name="Albert R."/>
            <person name="Binder M."/>
            <person name="Bloem J."/>
            <person name="Labutti K."/>
            <person name="Salamov A."/>
            <person name="Andreopoulos B."/>
            <person name="Baker S."/>
            <person name="Barry K."/>
            <person name="Bills G."/>
            <person name="Bluhm B."/>
            <person name="Cannon C."/>
            <person name="Castanera R."/>
            <person name="Culley D."/>
            <person name="Daum C."/>
            <person name="Ezra D."/>
            <person name="Gonzalez J."/>
            <person name="Henrissat B."/>
            <person name="Kuo A."/>
            <person name="Liang C."/>
            <person name="Lipzen A."/>
            <person name="Lutzoni F."/>
            <person name="Magnuson J."/>
            <person name="Mondo S."/>
            <person name="Nolan M."/>
            <person name="Ohm R."/>
            <person name="Pangilinan J."/>
            <person name="Park H.-J."/>
            <person name="Ramirez L."/>
            <person name="Alfaro M."/>
            <person name="Sun H."/>
            <person name="Tritt A."/>
            <person name="Yoshinaga Y."/>
            <person name="Zwiers L.-H."/>
            <person name="Turgeon B."/>
            <person name="Goodwin S."/>
            <person name="Spatafora J."/>
            <person name="Crous P."/>
            <person name="Grigoriev I."/>
        </authorList>
    </citation>
    <scope>NUCLEOTIDE SEQUENCE</scope>
    <source>
        <strain evidence="20">CBS 113389</strain>
    </source>
</reference>
<evidence type="ECO:0000256" key="13">
    <source>
        <dbReference type="ARBA" id="ARBA00038074"/>
    </source>
</evidence>
<evidence type="ECO:0000256" key="17">
    <source>
        <dbReference type="SAM" id="MobiDB-lite"/>
    </source>
</evidence>
<evidence type="ECO:0000256" key="11">
    <source>
        <dbReference type="ARBA" id="ARBA00023295"/>
    </source>
</evidence>
<dbReference type="Pfam" id="PF00722">
    <property type="entry name" value="Glyco_hydro_16"/>
    <property type="match status" value="1"/>
</dbReference>
<evidence type="ECO:0000313" key="21">
    <source>
        <dbReference type="Proteomes" id="UP000799767"/>
    </source>
</evidence>
<evidence type="ECO:0000259" key="19">
    <source>
        <dbReference type="PROSITE" id="PS51762"/>
    </source>
</evidence>
<keyword evidence="10" id="KW-0449">Lipoprotein</keyword>
<evidence type="ECO:0000256" key="18">
    <source>
        <dbReference type="SAM" id="SignalP"/>
    </source>
</evidence>
<dbReference type="GO" id="GO:0031505">
    <property type="term" value="P:fungal-type cell wall organization"/>
    <property type="evidence" value="ECO:0007669"/>
    <property type="project" value="TreeGrafter"/>
</dbReference>
<dbReference type="Gene3D" id="2.60.120.200">
    <property type="match status" value="1"/>
</dbReference>
<dbReference type="PANTHER" id="PTHR10963">
    <property type="entry name" value="GLYCOSYL HYDROLASE-RELATED"/>
    <property type="match status" value="1"/>
</dbReference>
<keyword evidence="5" id="KW-0808">Transferase</keyword>
<evidence type="ECO:0000256" key="16">
    <source>
        <dbReference type="PIRSR" id="PIRSR037299-2"/>
    </source>
</evidence>
<evidence type="ECO:0000313" key="20">
    <source>
        <dbReference type="EMBL" id="KAF2480354.1"/>
    </source>
</evidence>
<dbReference type="PIRSF" id="PIRSF037299">
    <property type="entry name" value="Glycosidase_CRH1_prd"/>
    <property type="match status" value="1"/>
</dbReference>
<dbReference type="RefSeq" id="XP_033586924.1">
    <property type="nucleotide sequence ID" value="XM_033734272.1"/>
</dbReference>
<proteinExistence type="inferred from homology"/>
<accession>A0A6A6PL15</accession>
<comment type="subcellular location">
    <subcellularLocation>
        <location evidence="2">Membrane</location>
        <topology evidence="2">Lipid-anchor</topology>
        <topology evidence="2">GPI-anchor</topology>
    </subcellularLocation>
</comment>
<comment type="similarity">
    <text evidence="13">Belongs to the glycosyl hydrolase 16 family. CRH1 subfamily.</text>
</comment>
<evidence type="ECO:0000256" key="8">
    <source>
        <dbReference type="ARBA" id="ARBA00023136"/>
    </source>
</evidence>
<feature type="chain" id="PRO_5025478481" description="Crh-like protein" evidence="18">
    <location>
        <begin position="21"/>
        <end position="384"/>
    </location>
</feature>
<dbReference type="GeneID" id="54475274"/>
<dbReference type="GO" id="GO:0016757">
    <property type="term" value="F:glycosyltransferase activity"/>
    <property type="evidence" value="ECO:0007669"/>
    <property type="project" value="UniProtKB-KW"/>
</dbReference>
<dbReference type="GO" id="GO:0098552">
    <property type="term" value="C:side of membrane"/>
    <property type="evidence" value="ECO:0007669"/>
    <property type="project" value="UniProtKB-KW"/>
</dbReference>
<keyword evidence="8 14" id="KW-0472">Membrane</keyword>
<feature type="region of interest" description="Disordered" evidence="17">
    <location>
        <begin position="276"/>
        <end position="309"/>
    </location>
</feature>
<dbReference type="GO" id="GO:0005975">
    <property type="term" value="P:carbohydrate metabolic process"/>
    <property type="evidence" value="ECO:0007669"/>
    <property type="project" value="InterPro"/>
</dbReference>
<evidence type="ECO:0000256" key="1">
    <source>
        <dbReference type="ARBA" id="ARBA00000822"/>
    </source>
</evidence>
<evidence type="ECO:0000256" key="9">
    <source>
        <dbReference type="ARBA" id="ARBA00023180"/>
    </source>
</evidence>
<dbReference type="InterPro" id="IPR000757">
    <property type="entry name" value="Beta-glucanase-like"/>
</dbReference>
<keyword evidence="4" id="KW-0328">Glycosyltransferase</keyword>
<keyword evidence="7 14" id="KW-0378">Hydrolase</keyword>
<dbReference type="CDD" id="cd02183">
    <property type="entry name" value="GH16_fungal_CRH1_transglycosylase"/>
    <property type="match status" value="1"/>
</dbReference>
<evidence type="ECO:0000256" key="15">
    <source>
        <dbReference type="PIRSR" id="PIRSR037299-1"/>
    </source>
</evidence>
<feature type="active site" description="Nucleophile" evidence="15">
    <location>
        <position position="122"/>
    </location>
</feature>
<feature type="compositionally biased region" description="Low complexity" evidence="17">
    <location>
        <begin position="285"/>
        <end position="301"/>
    </location>
</feature>
<feature type="disulfide bond" evidence="16">
    <location>
        <begin position="26"/>
        <end position="33"/>
    </location>
</feature>
<evidence type="ECO:0000256" key="6">
    <source>
        <dbReference type="ARBA" id="ARBA00022729"/>
    </source>
</evidence>
<dbReference type="GO" id="GO:0008843">
    <property type="term" value="F:endochitinase activity"/>
    <property type="evidence" value="ECO:0007669"/>
    <property type="project" value="UniProtKB-EC"/>
</dbReference>
<feature type="domain" description="GH16" evidence="19">
    <location>
        <begin position="20"/>
        <end position="250"/>
    </location>
</feature>
<protein>
    <recommendedName>
        <fullName evidence="14">Crh-like protein</fullName>
        <ecNumber evidence="14">3.2.-.-</ecNumber>
    </recommendedName>
</protein>
<feature type="signal peptide" evidence="18">
    <location>
        <begin position="1"/>
        <end position="20"/>
    </location>
</feature>
<dbReference type="InterPro" id="IPR013320">
    <property type="entry name" value="ConA-like_dom_sf"/>
</dbReference>
<evidence type="ECO:0000256" key="12">
    <source>
        <dbReference type="ARBA" id="ARBA00023316"/>
    </source>
</evidence>
<evidence type="ECO:0000256" key="10">
    <source>
        <dbReference type="ARBA" id="ARBA00023288"/>
    </source>
</evidence>
<dbReference type="PANTHER" id="PTHR10963:SF27">
    <property type="entry name" value="GLYCOSIDASE-RELATED"/>
    <property type="match status" value="1"/>
</dbReference>
<evidence type="ECO:0000256" key="5">
    <source>
        <dbReference type="ARBA" id="ARBA00022679"/>
    </source>
</evidence>
<dbReference type="EMBL" id="MU001639">
    <property type="protein sequence ID" value="KAF2480354.1"/>
    <property type="molecule type" value="Genomic_DNA"/>
</dbReference>